<gene>
    <name evidence="1" type="primary">spoT2</name>
    <name evidence="1" type="ORF">OTUT144_0877</name>
</gene>
<protein>
    <submittedName>
        <fullName evidence="1">SpoT-like ppGpp hydrolase domain protein</fullName>
    </submittedName>
</protein>
<evidence type="ECO:0000313" key="1">
    <source>
        <dbReference type="EMBL" id="KJW07085.1"/>
    </source>
</evidence>
<sequence length="40" mass="4716">MKKDKKIVIKTQQEFIALAEYLKLPEIAIKLNKYCKLYAS</sequence>
<evidence type="ECO:0000313" key="2">
    <source>
        <dbReference type="Proteomes" id="UP000033580"/>
    </source>
</evidence>
<comment type="caution">
    <text evidence="1">The sequence shown here is derived from an EMBL/GenBank/DDBJ whole genome shotgun (WGS) entry which is preliminary data.</text>
</comment>
<dbReference type="AlphaFoldDB" id="A0A0F3RL15"/>
<proteinExistence type="predicted"/>
<name>A0A0F3RL15_ORITS</name>
<dbReference type="Proteomes" id="UP000033580">
    <property type="component" value="Unassembled WGS sequence"/>
</dbReference>
<organism evidence="1 2">
    <name type="scientific">Orientia tsutsugamushi str. UT144</name>
    <dbReference type="NCBI Taxonomy" id="1441384"/>
    <lineage>
        <taxon>Bacteria</taxon>
        <taxon>Pseudomonadati</taxon>
        <taxon>Pseudomonadota</taxon>
        <taxon>Alphaproteobacteria</taxon>
        <taxon>Rickettsiales</taxon>
        <taxon>Rickettsiaceae</taxon>
        <taxon>Rickettsieae</taxon>
        <taxon>Orientia</taxon>
    </lineage>
</organism>
<accession>A0A0F3RL15</accession>
<dbReference type="GO" id="GO:0016787">
    <property type="term" value="F:hydrolase activity"/>
    <property type="evidence" value="ECO:0007669"/>
    <property type="project" value="UniProtKB-KW"/>
</dbReference>
<keyword evidence="1" id="KW-0378">Hydrolase</keyword>
<dbReference type="EMBL" id="LAOR01000053">
    <property type="protein sequence ID" value="KJW07085.1"/>
    <property type="molecule type" value="Genomic_DNA"/>
</dbReference>
<dbReference type="PATRIC" id="fig|1441384.3.peg.1876"/>
<reference evidence="1 2" key="1">
    <citation type="submission" date="2015-01" db="EMBL/GenBank/DDBJ databases">
        <title>Genome Sequencing of Rickettsiales.</title>
        <authorList>
            <person name="Daugherty S.C."/>
            <person name="Su Q."/>
            <person name="Abolude K."/>
            <person name="Beier-Sexton M."/>
            <person name="Carlyon J.A."/>
            <person name="Carter R."/>
            <person name="Day N.P."/>
            <person name="Dumler S.J."/>
            <person name="Dyachenko V."/>
            <person name="Godinez A."/>
            <person name="Kurtti T.J."/>
            <person name="Lichay M."/>
            <person name="Mullins K.E."/>
            <person name="Ott S."/>
            <person name="Pappas-Brown V."/>
            <person name="Paris D.H."/>
            <person name="Patel P."/>
            <person name="Richards A.L."/>
            <person name="Sadzewicz L."/>
            <person name="Sears K."/>
            <person name="Seidman D."/>
            <person name="Sengamalay N."/>
            <person name="Stenos J."/>
            <person name="Tallon L.J."/>
            <person name="Vincent G."/>
            <person name="Fraser C.M."/>
            <person name="Munderloh U."/>
            <person name="Dunning-Hotopp J.C."/>
        </authorList>
    </citation>
    <scope>NUCLEOTIDE SEQUENCE [LARGE SCALE GENOMIC DNA]</scope>
    <source>
        <strain evidence="1 2">UT144</strain>
    </source>
</reference>